<proteinExistence type="predicted"/>
<comment type="caution">
    <text evidence="1">The sequence shown here is derived from an EMBL/GenBank/DDBJ whole genome shotgun (WGS) entry which is preliminary data.</text>
</comment>
<dbReference type="Proteomes" id="UP001396334">
    <property type="component" value="Unassembled WGS sequence"/>
</dbReference>
<evidence type="ECO:0000313" key="1">
    <source>
        <dbReference type="EMBL" id="KAK9045645.1"/>
    </source>
</evidence>
<name>A0ABR2U7G8_9ROSI</name>
<evidence type="ECO:0000313" key="2">
    <source>
        <dbReference type="Proteomes" id="UP001396334"/>
    </source>
</evidence>
<protein>
    <submittedName>
        <fullName evidence="1">Uncharacterized protein</fullName>
    </submittedName>
</protein>
<organism evidence="1 2">
    <name type="scientific">Hibiscus sabdariffa</name>
    <name type="common">roselle</name>
    <dbReference type="NCBI Taxonomy" id="183260"/>
    <lineage>
        <taxon>Eukaryota</taxon>
        <taxon>Viridiplantae</taxon>
        <taxon>Streptophyta</taxon>
        <taxon>Embryophyta</taxon>
        <taxon>Tracheophyta</taxon>
        <taxon>Spermatophyta</taxon>
        <taxon>Magnoliopsida</taxon>
        <taxon>eudicotyledons</taxon>
        <taxon>Gunneridae</taxon>
        <taxon>Pentapetalae</taxon>
        <taxon>rosids</taxon>
        <taxon>malvids</taxon>
        <taxon>Malvales</taxon>
        <taxon>Malvaceae</taxon>
        <taxon>Malvoideae</taxon>
        <taxon>Hibiscus</taxon>
    </lineage>
</organism>
<reference evidence="1 2" key="1">
    <citation type="journal article" date="2024" name="G3 (Bethesda)">
        <title>Genome assembly of Hibiscus sabdariffa L. provides insights into metabolisms of medicinal natural products.</title>
        <authorList>
            <person name="Kim T."/>
        </authorList>
    </citation>
    <scope>NUCLEOTIDE SEQUENCE [LARGE SCALE GENOMIC DNA]</scope>
    <source>
        <strain evidence="1">TK-2024</strain>
        <tissue evidence="1">Old leaves</tissue>
    </source>
</reference>
<dbReference type="EMBL" id="JBBPBN010000001">
    <property type="protein sequence ID" value="KAK9045645.1"/>
    <property type="molecule type" value="Genomic_DNA"/>
</dbReference>
<sequence>MLWEKGIILKSRDCGTPLKLVEEAQEHVKLTFHSNSPNSTEDVHNFSGNVSLGAAVNYIVENKSDPAKDGASVVSVNVELMLQTTNEIHVFEEMLVRNDKDKEVGSNDAYMFSELSLTKDEEPTSQIIDVTEKADFGNEKTDPICSCKPPSRIKEISEVLEIDAISGWAAHVVQSNTKIEWGSLLNNKGSMFQERLARINVTPLTTRKFVQLVSISTSTDYSIGGGDRSNVILKVYEGGRVSQYNLSGVLISFVPGGIEITLRFCHDALNSFLSETYESMFYPKQLISNNADVADHCVSRKDSDPEIYCGSLTDDFKETGNRISSLEAYLQSFVLERDHISGGLETSSSTHHNLLEKATHFEVENEKPHIRVIGLQEELC</sequence>
<keyword evidence="2" id="KW-1185">Reference proteome</keyword>
<accession>A0ABR2U7G8</accession>
<gene>
    <name evidence="1" type="ORF">V6N11_051554</name>
</gene>